<dbReference type="EMBL" id="VIGD01000027">
    <property type="protein sequence ID" value="TQE88659.1"/>
    <property type="molecule type" value="Genomic_DNA"/>
</dbReference>
<dbReference type="Proteomes" id="UP000315753">
    <property type="component" value="Unassembled WGS sequence"/>
</dbReference>
<sequence length="177" mass="19813">MKKTLIFILSIFLLAACSDKAEEATTDKSSSEPISENSESETEDILDDSVVEEVEEKNNIDTSVFEYATNVEVTDGREFTQHITVAIDLAPDADPGMGTLNVLNQAYDFLQQEDIAGAETVTIYVRVNDIKVSQFKIYTSKFVPNDQEPMAKVVLKAADIEFLRTEVQEFGKVMELW</sequence>
<keyword evidence="4" id="KW-1185">Reference proteome</keyword>
<proteinExistence type="predicted"/>
<dbReference type="OrthoDB" id="2455363at2"/>
<keyword evidence="2" id="KW-0732">Signal</keyword>
<evidence type="ECO:0000313" key="3">
    <source>
        <dbReference type="EMBL" id="TQE88659.1"/>
    </source>
</evidence>
<dbReference type="RefSeq" id="WP_141603287.1">
    <property type="nucleotide sequence ID" value="NZ_VIGD01000027.1"/>
</dbReference>
<comment type="caution">
    <text evidence="3">The sequence shown here is derived from an EMBL/GenBank/DDBJ whole genome shotgun (WGS) entry which is preliminary data.</text>
</comment>
<evidence type="ECO:0008006" key="5">
    <source>
        <dbReference type="Google" id="ProtNLM"/>
    </source>
</evidence>
<feature type="signal peptide" evidence="2">
    <location>
        <begin position="1"/>
        <end position="21"/>
    </location>
</feature>
<reference evidence="3 4" key="1">
    <citation type="submission" date="2019-06" db="EMBL/GenBank/DDBJ databases">
        <title>Genome sequence of Ureibacillus terrenus.</title>
        <authorList>
            <person name="Maclea K.S."/>
            <person name="Simoes M."/>
        </authorList>
    </citation>
    <scope>NUCLEOTIDE SEQUENCE [LARGE SCALE GENOMIC DNA]</scope>
    <source>
        <strain evidence="3 4">ATCC BAA-384</strain>
    </source>
</reference>
<dbReference type="PROSITE" id="PS51257">
    <property type="entry name" value="PROKAR_LIPOPROTEIN"/>
    <property type="match status" value="1"/>
</dbReference>
<dbReference type="AlphaFoldDB" id="A0A540UVZ5"/>
<evidence type="ECO:0000256" key="1">
    <source>
        <dbReference type="SAM" id="MobiDB-lite"/>
    </source>
</evidence>
<evidence type="ECO:0000256" key="2">
    <source>
        <dbReference type="SAM" id="SignalP"/>
    </source>
</evidence>
<feature type="chain" id="PRO_5038512298" description="DUF3221 domain-containing protein" evidence="2">
    <location>
        <begin position="22"/>
        <end position="177"/>
    </location>
</feature>
<accession>A0A540UVZ5</accession>
<feature type="region of interest" description="Disordered" evidence="1">
    <location>
        <begin position="22"/>
        <end position="46"/>
    </location>
</feature>
<evidence type="ECO:0000313" key="4">
    <source>
        <dbReference type="Proteomes" id="UP000315753"/>
    </source>
</evidence>
<protein>
    <recommendedName>
        <fullName evidence="5">DUF3221 domain-containing protein</fullName>
    </recommendedName>
</protein>
<organism evidence="3 4">
    <name type="scientific">Ureibacillus terrenus</name>
    <dbReference type="NCBI Taxonomy" id="118246"/>
    <lineage>
        <taxon>Bacteria</taxon>
        <taxon>Bacillati</taxon>
        <taxon>Bacillota</taxon>
        <taxon>Bacilli</taxon>
        <taxon>Bacillales</taxon>
        <taxon>Caryophanaceae</taxon>
        <taxon>Ureibacillus</taxon>
    </lineage>
</organism>
<name>A0A540UVZ5_9BACL</name>
<gene>
    <name evidence="3" type="ORF">FKZ59_13540</name>
</gene>